<dbReference type="Gene3D" id="2.60.260.20">
    <property type="entry name" value="Urease metallochaperone UreE, N-terminal domain"/>
    <property type="match status" value="2"/>
</dbReference>
<keyword evidence="1" id="KW-0143">Chaperone</keyword>
<dbReference type="PANTHER" id="PTHR24078:SF553">
    <property type="entry name" value="DNAJ HOMOLOG SUBFAMILY B MEMBER 5"/>
    <property type="match status" value="1"/>
</dbReference>
<dbReference type="PROSITE" id="PS00636">
    <property type="entry name" value="DNAJ_1"/>
    <property type="match status" value="1"/>
</dbReference>
<dbReference type="GO" id="GO:0006457">
    <property type="term" value="P:protein folding"/>
    <property type="evidence" value="ECO:0007669"/>
    <property type="project" value="InterPro"/>
</dbReference>
<dbReference type="EMBL" id="CM035434">
    <property type="protein sequence ID" value="KAH7292558.1"/>
    <property type="molecule type" value="Genomic_DNA"/>
</dbReference>
<dbReference type="FunFam" id="2.60.260.20:FF:000002">
    <property type="entry name" value="Dnaj homolog subfamily b member"/>
    <property type="match status" value="1"/>
</dbReference>
<evidence type="ECO:0000259" key="2">
    <source>
        <dbReference type="PROSITE" id="PS50076"/>
    </source>
</evidence>
<dbReference type="GO" id="GO:0051082">
    <property type="term" value="F:unfolded protein binding"/>
    <property type="evidence" value="ECO:0007669"/>
    <property type="project" value="InterPro"/>
</dbReference>
<dbReference type="CDD" id="cd06257">
    <property type="entry name" value="DnaJ"/>
    <property type="match status" value="1"/>
</dbReference>
<keyword evidence="4" id="KW-1185">Reference proteome</keyword>
<dbReference type="PRINTS" id="PR00625">
    <property type="entry name" value="JDOMAIN"/>
</dbReference>
<dbReference type="PROSITE" id="PS50076">
    <property type="entry name" value="DNAJ_2"/>
    <property type="match status" value="1"/>
</dbReference>
<dbReference type="CDD" id="cd10747">
    <property type="entry name" value="DnaJ_C"/>
    <property type="match status" value="1"/>
</dbReference>
<dbReference type="InterPro" id="IPR002939">
    <property type="entry name" value="DnaJ_C"/>
</dbReference>
<dbReference type="InterPro" id="IPR036869">
    <property type="entry name" value="J_dom_sf"/>
</dbReference>
<name>A0A8T2RA54_CERRI</name>
<sequence>MSVGVDHYAVLQLHKSASVDEIRRAYRRLAMKWHPDNHPGESRDSAFSRFNNISNAYQVLNDPERRKLYEEGGGSLNTDFRDSRDVFKEVFGFSSPLDIHAAEAGGIQGALEKVFVSALEMTSKPEVTCKAPAVERPLVCSLDELYNGCTRKVKISTNQIDSSGRSIPIEEFLTIEVKPGWRTGMKITFPGKGNNKAGMLPSDVVFVIEEKPHKVFKRRGNDLMMVARVPLVDALTGYTAHVETLDGRILTVPCVDVLHPASEVIVSNEGMPIVFPSNEEKPAHQLNNGSPCIQNPVNGAERERTKGNLLLHFDIVFPTQLSTQQKTAVRHALLEMK</sequence>
<accession>A0A8T2RA54</accession>
<reference evidence="3" key="1">
    <citation type="submission" date="2021-08" db="EMBL/GenBank/DDBJ databases">
        <title>WGS assembly of Ceratopteris richardii.</title>
        <authorList>
            <person name="Marchant D.B."/>
            <person name="Chen G."/>
            <person name="Jenkins J."/>
            <person name="Shu S."/>
            <person name="Leebens-Mack J."/>
            <person name="Grimwood J."/>
            <person name="Schmutz J."/>
            <person name="Soltis P."/>
            <person name="Soltis D."/>
            <person name="Chen Z.-H."/>
        </authorList>
    </citation>
    <scope>NUCLEOTIDE SEQUENCE</scope>
    <source>
        <strain evidence="3">Whitten #5841</strain>
        <tissue evidence="3">Leaf</tissue>
    </source>
</reference>
<dbReference type="SUPFAM" id="SSF49493">
    <property type="entry name" value="HSP40/DnaJ peptide-binding domain"/>
    <property type="match status" value="2"/>
</dbReference>
<dbReference type="Pfam" id="PF00226">
    <property type="entry name" value="DnaJ"/>
    <property type="match status" value="1"/>
</dbReference>
<dbReference type="PANTHER" id="PTHR24078">
    <property type="entry name" value="DNAJ HOMOLOG SUBFAMILY C MEMBER"/>
    <property type="match status" value="1"/>
</dbReference>
<dbReference type="InterPro" id="IPR051339">
    <property type="entry name" value="DnaJ_subfamily_B"/>
</dbReference>
<dbReference type="Pfam" id="PF01556">
    <property type="entry name" value="DnaJ_C"/>
    <property type="match status" value="1"/>
</dbReference>
<dbReference type="GO" id="GO:0051087">
    <property type="term" value="F:protein-folding chaperone binding"/>
    <property type="evidence" value="ECO:0007669"/>
    <property type="project" value="TreeGrafter"/>
</dbReference>
<dbReference type="InterPro" id="IPR008971">
    <property type="entry name" value="HSP40/DnaJ_pept-bd"/>
</dbReference>
<dbReference type="GO" id="GO:0005829">
    <property type="term" value="C:cytosol"/>
    <property type="evidence" value="ECO:0007669"/>
    <property type="project" value="TreeGrafter"/>
</dbReference>
<evidence type="ECO:0000313" key="3">
    <source>
        <dbReference type="EMBL" id="KAH7292558.1"/>
    </source>
</evidence>
<dbReference type="Proteomes" id="UP000825935">
    <property type="component" value="Chromosome 29"/>
</dbReference>
<comment type="caution">
    <text evidence="3">The sequence shown here is derived from an EMBL/GenBank/DDBJ whole genome shotgun (WGS) entry which is preliminary data.</text>
</comment>
<feature type="domain" description="J" evidence="2">
    <location>
        <begin position="6"/>
        <end position="73"/>
    </location>
</feature>
<dbReference type="SMART" id="SM00271">
    <property type="entry name" value="DnaJ"/>
    <property type="match status" value="1"/>
</dbReference>
<evidence type="ECO:0000256" key="1">
    <source>
        <dbReference type="ARBA" id="ARBA00023186"/>
    </source>
</evidence>
<dbReference type="OMA" id="NAPDITC"/>
<dbReference type="SUPFAM" id="SSF46565">
    <property type="entry name" value="Chaperone J-domain"/>
    <property type="match status" value="1"/>
</dbReference>
<dbReference type="OrthoDB" id="550424at2759"/>
<organism evidence="3 4">
    <name type="scientific">Ceratopteris richardii</name>
    <name type="common">Triangle waterfern</name>
    <dbReference type="NCBI Taxonomy" id="49495"/>
    <lineage>
        <taxon>Eukaryota</taxon>
        <taxon>Viridiplantae</taxon>
        <taxon>Streptophyta</taxon>
        <taxon>Embryophyta</taxon>
        <taxon>Tracheophyta</taxon>
        <taxon>Polypodiopsida</taxon>
        <taxon>Polypodiidae</taxon>
        <taxon>Polypodiales</taxon>
        <taxon>Pteridineae</taxon>
        <taxon>Pteridaceae</taxon>
        <taxon>Parkerioideae</taxon>
        <taxon>Ceratopteris</taxon>
    </lineage>
</organism>
<dbReference type="InterPro" id="IPR001623">
    <property type="entry name" value="DnaJ_domain"/>
</dbReference>
<dbReference type="InterPro" id="IPR018253">
    <property type="entry name" value="DnaJ_domain_CS"/>
</dbReference>
<evidence type="ECO:0000313" key="4">
    <source>
        <dbReference type="Proteomes" id="UP000825935"/>
    </source>
</evidence>
<proteinExistence type="predicted"/>
<protein>
    <recommendedName>
        <fullName evidence="2">J domain-containing protein</fullName>
    </recommendedName>
</protein>
<dbReference type="Gene3D" id="1.10.287.110">
    <property type="entry name" value="DnaJ domain"/>
    <property type="match status" value="1"/>
</dbReference>
<dbReference type="AlphaFoldDB" id="A0A8T2RA54"/>
<gene>
    <name evidence="3" type="ORF">KP509_29G074500</name>
</gene>